<evidence type="ECO:0000256" key="1">
    <source>
        <dbReference type="ARBA" id="ARBA00001964"/>
    </source>
</evidence>
<dbReference type="Pfam" id="PF00676">
    <property type="entry name" value="E1_dh"/>
    <property type="match status" value="1"/>
</dbReference>
<dbReference type="AlphaFoldDB" id="X1GQK1"/>
<dbReference type="InterPro" id="IPR001017">
    <property type="entry name" value="DH_E1"/>
</dbReference>
<dbReference type="InterPro" id="IPR050642">
    <property type="entry name" value="PDH_E1_Alpha_Subunit"/>
</dbReference>
<name>X1GQK1_9ZZZZ</name>
<dbReference type="PANTHER" id="PTHR11516">
    <property type="entry name" value="PYRUVATE DEHYDROGENASE E1 COMPONENT, ALPHA SUBUNIT BACTERIAL AND ORGANELLAR"/>
    <property type="match status" value="1"/>
</dbReference>
<dbReference type="InterPro" id="IPR029061">
    <property type="entry name" value="THDP-binding"/>
</dbReference>
<dbReference type="Gene3D" id="3.40.50.970">
    <property type="match status" value="1"/>
</dbReference>
<comment type="caution">
    <text evidence="5">The sequence shown here is derived from an EMBL/GenBank/DDBJ whole genome shotgun (WGS) entry which is preliminary data.</text>
</comment>
<evidence type="ECO:0000256" key="3">
    <source>
        <dbReference type="ARBA" id="ARBA00023052"/>
    </source>
</evidence>
<evidence type="ECO:0000256" key="2">
    <source>
        <dbReference type="ARBA" id="ARBA00023002"/>
    </source>
</evidence>
<comment type="cofactor">
    <cofactor evidence="1">
        <name>thiamine diphosphate</name>
        <dbReference type="ChEBI" id="CHEBI:58937"/>
    </cofactor>
</comment>
<reference evidence="5" key="1">
    <citation type="journal article" date="2014" name="Front. Microbiol.">
        <title>High frequency of phylogenetically diverse reductive dehalogenase-homologous genes in deep subseafloor sedimentary metagenomes.</title>
        <authorList>
            <person name="Kawai M."/>
            <person name="Futagami T."/>
            <person name="Toyoda A."/>
            <person name="Takaki Y."/>
            <person name="Nishi S."/>
            <person name="Hori S."/>
            <person name="Arai W."/>
            <person name="Tsubouchi T."/>
            <person name="Morono Y."/>
            <person name="Uchiyama I."/>
            <person name="Ito T."/>
            <person name="Fujiyama A."/>
            <person name="Inagaki F."/>
            <person name="Takami H."/>
        </authorList>
    </citation>
    <scope>NUCLEOTIDE SEQUENCE</scope>
    <source>
        <strain evidence="5">Expedition CK06-06</strain>
    </source>
</reference>
<dbReference type="GO" id="GO:0004739">
    <property type="term" value="F:pyruvate dehydrogenase (acetyl-transferring) activity"/>
    <property type="evidence" value="ECO:0007669"/>
    <property type="project" value="TreeGrafter"/>
</dbReference>
<dbReference type="GO" id="GO:0006086">
    <property type="term" value="P:pyruvate decarboxylation to acetyl-CoA"/>
    <property type="evidence" value="ECO:0007669"/>
    <property type="project" value="TreeGrafter"/>
</dbReference>
<gene>
    <name evidence="5" type="ORF">S03H2_11749</name>
</gene>
<keyword evidence="2" id="KW-0560">Oxidoreductase</keyword>
<feature type="non-terminal residue" evidence="5">
    <location>
        <position position="270"/>
    </location>
</feature>
<dbReference type="CDD" id="cd02000">
    <property type="entry name" value="TPP_E1_PDC_ADC_BCADC"/>
    <property type="match status" value="1"/>
</dbReference>
<accession>X1GQK1</accession>
<organism evidence="5">
    <name type="scientific">marine sediment metagenome</name>
    <dbReference type="NCBI Taxonomy" id="412755"/>
    <lineage>
        <taxon>unclassified sequences</taxon>
        <taxon>metagenomes</taxon>
        <taxon>ecological metagenomes</taxon>
    </lineage>
</organism>
<dbReference type="PANTHER" id="PTHR11516:SF60">
    <property type="entry name" value="PYRUVATE DEHYDROGENASE E1 COMPONENT SUBUNIT ALPHA"/>
    <property type="match status" value="1"/>
</dbReference>
<evidence type="ECO:0000313" key="5">
    <source>
        <dbReference type="EMBL" id="GAH43889.1"/>
    </source>
</evidence>
<feature type="domain" description="Dehydrogenase E1 component" evidence="4">
    <location>
        <begin position="2"/>
        <end position="270"/>
    </location>
</feature>
<sequence length="270" mass="29521">MLRIRRFEEKVAELLISKSEIICPVHLYIGQEAVAAGVCASLRKDDYVFSTHRSHGHYIAKGGNIRALMAELYGRATGCSKGRGGSMHLASPDIGLPGSSAIVAGTIPLAVGTALAFSLQKRDTVSVAFFGDGAVSEGVFYESLNLASLKKLPVIFVCENNLYSTHMPISACLANTDIYRKAEAFKMPGIRVDGNNAIEVFKAAKQAIQDARHGMGPALIECMTYRWRGHVGPNDDIDKGLRSREELEQWMNRCPLKMVEEHLLQRGVLS</sequence>
<dbReference type="SUPFAM" id="SSF52518">
    <property type="entry name" value="Thiamin diphosphate-binding fold (THDP-binding)"/>
    <property type="match status" value="1"/>
</dbReference>
<keyword evidence="3" id="KW-0786">Thiamine pyrophosphate</keyword>
<dbReference type="EMBL" id="BARU01005986">
    <property type="protein sequence ID" value="GAH43889.1"/>
    <property type="molecule type" value="Genomic_DNA"/>
</dbReference>
<proteinExistence type="predicted"/>
<protein>
    <recommendedName>
        <fullName evidence="4">Dehydrogenase E1 component domain-containing protein</fullName>
    </recommendedName>
</protein>
<evidence type="ECO:0000259" key="4">
    <source>
        <dbReference type="Pfam" id="PF00676"/>
    </source>
</evidence>